<dbReference type="Proteomes" id="UP000253345">
    <property type="component" value="Unassembled WGS sequence"/>
</dbReference>
<name>A0A368Z302_9RHOB</name>
<comment type="caution">
    <text evidence="2">The sequence shown here is derived from an EMBL/GenBank/DDBJ whole genome shotgun (WGS) entry which is preliminary data.</text>
</comment>
<dbReference type="RefSeq" id="WP_114348504.1">
    <property type="nucleotide sequence ID" value="NZ_QPJL01000004.1"/>
</dbReference>
<dbReference type="InterPro" id="IPR025391">
    <property type="entry name" value="DUF4123"/>
</dbReference>
<dbReference type="EMBL" id="QPJL01000004">
    <property type="protein sequence ID" value="RCW86791.1"/>
    <property type="molecule type" value="Genomic_DNA"/>
</dbReference>
<evidence type="ECO:0000313" key="3">
    <source>
        <dbReference type="Proteomes" id="UP000253345"/>
    </source>
</evidence>
<dbReference type="OrthoDB" id="6431152at2"/>
<proteinExistence type="predicted"/>
<accession>A0A368Z302</accession>
<protein>
    <submittedName>
        <fullName evidence="2">Uncharacterized protein DUF4123</fullName>
    </submittedName>
</protein>
<keyword evidence="3" id="KW-1185">Reference proteome</keyword>
<evidence type="ECO:0000313" key="2">
    <source>
        <dbReference type="EMBL" id="RCW86791.1"/>
    </source>
</evidence>
<evidence type="ECO:0000259" key="1">
    <source>
        <dbReference type="Pfam" id="PF13503"/>
    </source>
</evidence>
<gene>
    <name evidence="2" type="ORF">DFP89_104178</name>
</gene>
<sequence>MSDSEYWTSAVDTRSESGLATRAAAGFPATETIGGVRPLDAQLGIWPKKTVPDALYPWLFGPAGQTADAAGQPEPAEDSPPMNSFALLEAARAPQLPELLDRSELEWCSLFSGKAAQELREVAPYLVRISDDSRFTRCLFSNAGMPDDLWDAAPGIFLRSRKSLAELRRQFRRFTRIQQESGKWYYFRFWEIAALQHATSDAGADLFGRLWGGCRLVWRGDDEGGGATFHLR</sequence>
<reference evidence="2 3" key="1">
    <citation type="submission" date="2018-07" db="EMBL/GenBank/DDBJ databases">
        <title>Genomic Encyclopedia of Type Strains, Phase III (KMG-III): the genomes of soil and plant-associated and newly described type strains.</title>
        <authorList>
            <person name="Whitman W."/>
        </authorList>
    </citation>
    <scope>NUCLEOTIDE SEQUENCE [LARGE SCALE GENOMIC DNA]</scope>
    <source>
        <strain evidence="2 3">CECT 8525</strain>
    </source>
</reference>
<dbReference type="Pfam" id="PF13503">
    <property type="entry name" value="DUF4123"/>
    <property type="match status" value="1"/>
</dbReference>
<organism evidence="2 3">
    <name type="scientific">Paracoccus lutimaris</name>
    <dbReference type="NCBI Taxonomy" id="1490030"/>
    <lineage>
        <taxon>Bacteria</taxon>
        <taxon>Pseudomonadati</taxon>
        <taxon>Pseudomonadota</taxon>
        <taxon>Alphaproteobacteria</taxon>
        <taxon>Rhodobacterales</taxon>
        <taxon>Paracoccaceae</taxon>
        <taxon>Paracoccus</taxon>
    </lineage>
</organism>
<dbReference type="AlphaFoldDB" id="A0A368Z302"/>
<feature type="domain" description="DUF4123" evidence="1">
    <location>
        <begin position="85"/>
        <end position="197"/>
    </location>
</feature>